<evidence type="ECO:0000313" key="5">
    <source>
        <dbReference type="EMBL" id="BBO19522.1"/>
    </source>
</evidence>
<feature type="domain" description="Multidrug resistance protein MdtA-like barrel-sandwich hybrid" evidence="3">
    <location>
        <begin position="73"/>
        <end position="213"/>
    </location>
</feature>
<feature type="domain" description="CusB-like beta-barrel" evidence="4">
    <location>
        <begin position="220"/>
        <end position="291"/>
    </location>
</feature>
<reference evidence="5" key="1">
    <citation type="journal article" name="DNA Res.">
        <title>The physiological potential of anammox bacteria as revealed by their core genome structure.</title>
        <authorList>
            <person name="Okubo T."/>
            <person name="Toyoda A."/>
            <person name="Fukuhara K."/>
            <person name="Uchiyama I."/>
            <person name="Harigaya Y."/>
            <person name="Kuroiwa M."/>
            <person name="Suzuki T."/>
            <person name="Murakami Y."/>
            <person name="Suwa Y."/>
            <person name="Takami H."/>
        </authorList>
    </citation>
    <scope>NUCLEOTIDE SEQUENCE</scope>
    <source>
        <strain evidence="5">317325-3</strain>
    </source>
</reference>
<protein>
    <submittedName>
        <fullName evidence="5">RND family efflux transporter, MFP subunit</fullName>
    </submittedName>
</protein>
<dbReference type="Pfam" id="PF25954">
    <property type="entry name" value="Beta-barrel_RND_2"/>
    <property type="match status" value="1"/>
</dbReference>
<dbReference type="InterPro" id="IPR058625">
    <property type="entry name" value="MdtA-like_BSH"/>
</dbReference>
<evidence type="ECO:0000256" key="1">
    <source>
        <dbReference type="ARBA" id="ARBA00009477"/>
    </source>
</evidence>
<dbReference type="Gene3D" id="1.10.287.470">
    <property type="entry name" value="Helix hairpin bin"/>
    <property type="match status" value="1"/>
</dbReference>
<name>A0A809RJC5_9PROT</name>
<gene>
    <name evidence="5" type="ORF">DSYM_02210</name>
</gene>
<sequence>MKRKTKWLTALLAVAILAGGAIVAQRRGAAPAPAEEKPAEAAIELSAEDIATAEAGEIQRLLPVTGALRAVSQAVVKAKVAGEVTEVLVKEGDAVKSGQLLARIDEADYRARFNERAAALEASRAQARFAEQSRRKYQELLAKQFISETAYDNYRTNADVAERQAQASAAQLVLARKALDDTQVRAPIAGSVSERALQRGDKAAVDTRLFTIVDLTRLELEAPVPAAEVPHLAIGQEVRFTVEGFGTKEFAGAIVRINPATQPGTRSILIYVEIPNPDQSLKAGMFAKGSLVLATQRAEVLVPVTALRTDGAATFVYTVAGDRLARQDVTVGLVNEGAGRAEIAKGLAPGARLVRTNLGPLRIGAPLRIAAPAQAK</sequence>
<dbReference type="SUPFAM" id="SSF111369">
    <property type="entry name" value="HlyD-like secretion proteins"/>
    <property type="match status" value="1"/>
</dbReference>
<dbReference type="PRINTS" id="PR01490">
    <property type="entry name" value="RTXTOXIND"/>
</dbReference>
<dbReference type="NCBIfam" id="TIGR01730">
    <property type="entry name" value="RND_mfp"/>
    <property type="match status" value="1"/>
</dbReference>
<dbReference type="InterPro" id="IPR006143">
    <property type="entry name" value="RND_pump_MFP"/>
</dbReference>
<dbReference type="InterPro" id="IPR058792">
    <property type="entry name" value="Beta-barrel_RND_2"/>
</dbReference>
<evidence type="ECO:0000313" key="6">
    <source>
        <dbReference type="Proteomes" id="UP000662914"/>
    </source>
</evidence>
<dbReference type="GO" id="GO:0015562">
    <property type="term" value="F:efflux transmembrane transporter activity"/>
    <property type="evidence" value="ECO:0007669"/>
    <property type="project" value="TreeGrafter"/>
</dbReference>
<evidence type="ECO:0000259" key="3">
    <source>
        <dbReference type="Pfam" id="PF25917"/>
    </source>
</evidence>
<proteinExistence type="inferred from homology"/>
<dbReference type="Pfam" id="PF25917">
    <property type="entry name" value="BSH_RND"/>
    <property type="match status" value="1"/>
</dbReference>
<accession>A0A809RJC5</accession>
<dbReference type="KEGG" id="ddz:DSYM_02210"/>
<feature type="chain" id="PRO_5035315434" evidence="2">
    <location>
        <begin position="24"/>
        <end position="376"/>
    </location>
</feature>
<evidence type="ECO:0000259" key="4">
    <source>
        <dbReference type="Pfam" id="PF25954"/>
    </source>
</evidence>
<feature type="signal peptide" evidence="2">
    <location>
        <begin position="1"/>
        <end position="23"/>
    </location>
</feature>
<dbReference type="Gene3D" id="2.40.420.20">
    <property type="match status" value="1"/>
</dbReference>
<dbReference type="Gene3D" id="2.40.50.100">
    <property type="match status" value="1"/>
</dbReference>
<dbReference type="GO" id="GO:1990281">
    <property type="term" value="C:efflux pump complex"/>
    <property type="evidence" value="ECO:0007669"/>
    <property type="project" value="TreeGrafter"/>
</dbReference>
<dbReference type="PANTHER" id="PTHR30469:SF15">
    <property type="entry name" value="HLYD FAMILY OF SECRETION PROTEINS"/>
    <property type="match status" value="1"/>
</dbReference>
<dbReference type="Proteomes" id="UP000662914">
    <property type="component" value="Chromosome"/>
</dbReference>
<dbReference type="FunFam" id="2.40.30.170:FF:000010">
    <property type="entry name" value="Efflux RND transporter periplasmic adaptor subunit"/>
    <property type="match status" value="1"/>
</dbReference>
<dbReference type="Gene3D" id="2.40.30.170">
    <property type="match status" value="1"/>
</dbReference>
<keyword evidence="2" id="KW-0732">Signal</keyword>
<dbReference type="PANTHER" id="PTHR30469">
    <property type="entry name" value="MULTIDRUG RESISTANCE PROTEIN MDTA"/>
    <property type="match status" value="1"/>
</dbReference>
<comment type="similarity">
    <text evidence="1">Belongs to the membrane fusion protein (MFP) (TC 8.A.1) family.</text>
</comment>
<organism evidence="5 6">
    <name type="scientific">Candidatus Desulfobacillus denitrificans</name>
    <dbReference type="NCBI Taxonomy" id="2608985"/>
    <lineage>
        <taxon>Bacteria</taxon>
        <taxon>Pseudomonadati</taxon>
        <taxon>Pseudomonadota</taxon>
        <taxon>Betaproteobacteria</taxon>
        <taxon>Candidatus Desulfobacillus</taxon>
    </lineage>
</organism>
<dbReference type="EMBL" id="AP021857">
    <property type="protein sequence ID" value="BBO19522.1"/>
    <property type="molecule type" value="Genomic_DNA"/>
</dbReference>
<evidence type="ECO:0000256" key="2">
    <source>
        <dbReference type="SAM" id="SignalP"/>
    </source>
</evidence>
<dbReference type="AlphaFoldDB" id="A0A809RJC5"/>